<evidence type="ECO:0000313" key="14">
    <source>
        <dbReference type="Proteomes" id="UP000184383"/>
    </source>
</evidence>
<dbReference type="PANTHER" id="PTHR13224:SF6">
    <property type="entry name" value="MEDIATOR OF RNA POLYMERASE II TRANSCRIPTION SUBUNIT 16"/>
    <property type="match status" value="1"/>
</dbReference>
<keyword evidence="5 9" id="KW-0010">Activator</keyword>
<dbReference type="Pfam" id="PF11635">
    <property type="entry name" value="Med16_N"/>
    <property type="match status" value="1"/>
</dbReference>
<evidence type="ECO:0000256" key="6">
    <source>
        <dbReference type="ARBA" id="ARBA00023163"/>
    </source>
</evidence>
<feature type="domain" description="Mediator complex subunit 16 C-terminal" evidence="12">
    <location>
        <begin position="810"/>
        <end position="926"/>
    </location>
</feature>
<feature type="domain" description="Mediator complex subunit Med16 N-terminal" evidence="11">
    <location>
        <begin position="142"/>
        <end position="471"/>
    </location>
</feature>
<comment type="similarity">
    <text evidence="2 9">Belongs to the Mediator complex subunit 16 family.</text>
</comment>
<evidence type="ECO:0000256" key="3">
    <source>
        <dbReference type="ARBA" id="ARBA00019614"/>
    </source>
</evidence>
<evidence type="ECO:0000256" key="1">
    <source>
        <dbReference type="ARBA" id="ARBA00004123"/>
    </source>
</evidence>
<feature type="region of interest" description="Disordered" evidence="10">
    <location>
        <begin position="931"/>
        <end position="963"/>
    </location>
</feature>
<dbReference type="OrthoDB" id="4139168at2759"/>
<dbReference type="InterPro" id="IPR021665">
    <property type="entry name" value="Mediator_Med16_N"/>
</dbReference>
<dbReference type="STRING" id="1073089.A0A1L9RVL9"/>
<keyword evidence="6 9" id="KW-0804">Transcription</keyword>
<dbReference type="Proteomes" id="UP000184383">
    <property type="component" value="Unassembled WGS sequence"/>
</dbReference>
<keyword evidence="14" id="KW-1185">Reference proteome</keyword>
<keyword evidence="7 9" id="KW-0539">Nucleus</keyword>
<accession>A0A1L9RVL9</accession>
<dbReference type="GO" id="GO:0016592">
    <property type="term" value="C:mediator complex"/>
    <property type="evidence" value="ECO:0007669"/>
    <property type="project" value="InterPro"/>
</dbReference>
<evidence type="ECO:0000256" key="4">
    <source>
        <dbReference type="ARBA" id="ARBA00023015"/>
    </source>
</evidence>
<dbReference type="Pfam" id="PF20719">
    <property type="entry name" value="Med16_C"/>
    <property type="match status" value="1"/>
</dbReference>
<gene>
    <name evidence="9" type="primary">MED16</name>
    <name evidence="13" type="ORF">ASPWEDRAFT_127770</name>
</gene>
<comment type="subcellular location">
    <subcellularLocation>
        <location evidence="1 9">Nucleus</location>
    </subcellularLocation>
</comment>
<proteinExistence type="inferred from homology"/>
<reference evidence="14" key="1">
    <citation type="journal article" date="2017" name="Genome Biol.">
        <title>Comparative genomics reveals high biological diversity and specific adaptations in the industrially and medically important fungal genus Aspergillus.</title>
        <authorList>
            <person name="de Vries R.P."/>
            <person name="Riley R."/>
            <person name="Wiebenga A."/>
            <person name="Aguilar-Osorio G."/>
            <person name="Amillis S."/>
            <person name="Uchima C.A."/>
            <person name="Anderluh G."/>
            <person name="Asadollahi M."/>
            <person name="Askin M."/>
            <person name="Barry K."/>
            <person name="Battaglia E."/>
            <person name="Bayram O."/>
            <person name="Benocci T."/>
            <person name="Braus-Stromeyer S.A."/>
            <person name="Caldana C."/>
            <person name="Canovas D."/>
            <person name="Cerqueira G.C."/>
            <person name="Chen F."/>
            <person name="Chen W."/>
            <person name="Choi C."/>
            <person name="Clum A."/>
            <person name="Dos Santos R.A."/>
            <person name="Damasio A.R."/>
            <person name="Diallinas G."/>
            <person name="Emri T."/>
            <person name="Fekete E."/>
            <person name="Flipphi M."/>
            <person name="Freyberg S."/>
            <person name="Gallo A."/>
            <person name="Gournas C."/>
            <person name="Habgood R."/>
            <person name="Hainaut M."/>
            <person name="Harispe M.L."/>
            <person name="Henrissat B."/>
            <person name="Hilden K.S."/>
            <person name="Hope R."/>
            <person name="Hossain A."/>
            <person name="Karabika E."/>
            <person name="Karaffa L."/>
            <person name="Karanyi Z."/>
            <person name="Krasevec N."/>
            <person name="Kuo A."/>
            <person name="Kusch H."/>
            <person name="LaButti K."/>
            <person name="Lagendijk E.L."/>
            <person name="Lapidus A."/>
            <person name="Levasseur A."/>
            <person name="Lindquist E."/>
            <person name="Lipzen A."/>
            <person name="Logrieco A.F."/>
            <person name="MacCabe A."/>
            <person name="Maekelae M.R."/>
            <person name="Malavazi I."/>
            <person name="Melin P."/>
            <person name="Meyer V."/>
            <person name="Mielnichuk N."/>
            <person name="Miskei M."/>
            <person name="Molnar A.P."/>
            <person name="Mule G."/>
            <person name="Ngan C.Y."/>
            <person name="Orejas M."/>
            <person name="Orosz E."/>
            <person name="Ouedraogo J.P."/>
            <person name="Overkamp K.M."/>
            <person name="Park H.-S."/>
            <person name="Perrone G."/>
            <person name="Piumi F."/>
            <person name="Punt P.J."/>
            <person name="Ram A.F."/>
            <person name="Ramon A."/>
            <person name="Rauscher S."/>
            <person name="Record E."/>
            <person name="Riano-Pachon D.M."/>
            <person name="Robert V."/>
            <person name="Roehrig J."/>
            <person name="Ruller R."/>
            <person name="Salamov A."/>
            <person name="Salih N.S."/>
            <person name="Samson R.A."/>
            <person name="Sandor E."/>
            <person name="Sanguinetti M."/>
            <person name="Schuetze T."/>
            <person name="Sepcic K."/>
            <person name="Shelest E."/>
            <person name="Sherlock G."/>
            <person name="Sophianopoulou V."/>
            <person name="Squina F.M."/>
            <person name="Sun H."/>
            <person name="Susca A."/>
            <person name="Todd R.B."/>
            <person name="Tsang A."/>
            <person name="Unkles S.E."/>
            <person name="van de Wiele N."/>
            <person name="van Rossen-Uffink D."/>
            <person name="Oliveira J.V."/>
            <person name="Vesth T.C."/>
            <person name="Visser J."/>
            <person name="Yu J.-H."/>
            <person name="Zhou M."/>
            <person name="Andersen M.R."/>
            <person name="Archer D.B."/>
            <person name="Baker S.E."/>
            <person name="Benoit I."/>
            <person name="Brakhage A.A."/>
            <person name="Braus G.H."/>
            <person name="Fischer R."/>
            <person name="Frisvad J.C."/>
            <person name="Goldman G.H."/>
            <person name="Houbraken J."/>
            <person name="Oakley B."/>
            <person name="Pocsi I."/>
            <person name="Scazzocchio C."/>
            <person name="Seiboth B."/>
            <person name="vanKuyk P.A."/>
            <person name="Wortman J."/>
            <person name="Dyer P.S."/>
            <person name="Grigoriev I.V."/>
        </authorList>
    </citation>
    <scope>NUCLEOTIDE SEQUENCE [LARGE SCALE GENOMIC DNA]</scope>
    <source>
        <strain evidence="14">DTO 134E9</strain>
    </source>
</reference>
<dbReference type="GO" id="GO:0045893">
    <property type="term" value="P:positive regulation of DNA-templated transcription"/>
    <property type="evidence" value="ECO:0007669"/>
    <property type="project" value="TreeGrafter"/>
</dbReference>
<evidence type="ECO:0000256" key="7">
    <source>
        <dbReference type="ARBA" id="ARBA00023242"/>
    </source>
</evidence>
<evidence type="ECO:0000259" key="11">
    <source>
        <dbReference type="Pfam" id="PF11635"/>
    </source>
</evidence>
<protein>
    <recommendedName>
        <fullName evidence="3 9">Mediator of RNA polymerase II transcription subunit 16</fullName>
    </recommendedName>
    <alternativeName>
        <fullName evidence="8 9">Mediator complex subunit 16</fullName>
    </alternativeName>
</protein>
<name>A0A1L9RVL9_ASPWE</name>
<organism evidence="13 14">
    <name type="scientific">Aspergillus wentii DTO 134E9</name>
    <dbReference type="NCBI Taxonomy" id="1073089"/>
    <lineage>
        <taxon>Eukaryota</taxon>
        <taxon>Fungi</taxon>
        <taxon>Dikarya</taxon>
        <taxon>Ascomycota</taxon>
        <taxon>Pezizomycotina</taxon>
        <taxon>Eurotiomycetes</taxon>
        <taxon>Eurotiomycetidae</taxon>
        <taxon>Eurotiales</taxon>
        <taxon>Aspergillaceae</taxon>
        <taxon>Aspergillus</taxon>
        <taxon>Aspergillus subgen. Cremei</taxon>
    </lineage>
</organism>
<evidence type="ECO:0000256" key="9">
    <source>
        <dbReference type="RuleBase" id="RU364149"/>
    </source>
</evidence>
<dbReference type="AlphaFoldDB" id="A0A1L9RVL9"/>
<sequence>MPLMMEDSINVDDLFGEPTSLELGLSSSSSTLKGLVQRLDEMRLVGCCQKIAWSRLGCIAYISQDSLKVKTRHLQCQPSDGKWVLSDDTPLLPVTDAHGGYPLVHLSWNETGTELAVVDSSGRVSVYSISIALNSIAGQRQANFDPSDDAAQIVGMMWLNTQRFVHAFNQATKVNGRWGYSPVGRRPIGPFHPSNKAVLLCVTRSGQIRLIYQNPDGKWAEINTELKNTGYSDRLLTHAALVASPAGVFIATHSSCQKICLYRLQVTWNPPNWDPKIPASAQSPPVPSMRFAHCKVETPGNILSTAHSSGENSDQTSSSTNSVYSLTRLEIICAPAVDSQSGSTPPWILAVFSNSLHATNGHPEQQGPASVIVRWQLESGSQTLHPKFDEVPSKKNNAQVKPKMELRRLENIYSDKHIISIDQTEYGNVLAVTYDDSSVIFYDPKTMAVFSGMDDVNTVTSLAQAGFHYPSEISGIHTSFSPNATATVMLDSEGQMQLRPMGHWYGAEHGLFDESKFSAAIAGLTLAFCRGSGSDVNTDDILLIVQQQLPADARVTFINEVYRGLPINCDFTAEQDKLMNHPYIPRCLSLQAAIGFRDKYKPRNPPSAVSWAILNLRHASVLFAYFFTYNKTPHTTNKNAHMAEPHDPDVLRMVLGNTKWALDFSQYIMNEIFDLADEFEGVLNDQEALSQKLKTTNSLPLIILLSSMSRAFLRFICRGLRGVYGGYASSPGLTGDARIHYAEICQTMDASPVRIDVHEKFLSGVDSAVRHAYQGAGFGDAERPGPEKELLVNARIPPVLVTAVATLLRQTIPIIKPDIDRMAIYLGDYSWLGFGHDRRTEFYRRNRDVDIVKKTPLRVLLPASNPEQTHEHGSKPGNNHGQQRRRRCVRCCELSGDAHTPRSMLSLRMIAKLGLLRSCLCGGMWTLESGSGLAPSQPPSTPMMHHQSSGRTPALVEGLAGSS</sequence>
<evidence type="ECO:0000313" key="13">
    <source>
        <dbReference type="EMBL" id="OJJ38907.1"/>
    </source>
</evidence>
<comment type="subunit">
    <text evidence="9">Component of the Mediator complex.</text>
</comment>
<evidence type="ECO:0000256" key="2">
    <source>
        <dbReference type="ARBA" id="ARBA00006543"/>
    </source>
</evidence>
<keyword evidence="4 9" id="KW-0805">Transcription regulation</keyword>
<evidence type="ECO:0000259" key="12">
    <source>
        <dbReference type="Pfam" id="PF20719"/>
    </source>
</evidence>
<dbReference type="InterPro" id="IPR048339">
    <property type="entry name" value="Mediator_Med16_C"/>
</dbReference>
<evidence type="ECO:0000256" key="8">
    <source>
        <dbReference type="ARBA" id="ARBA00032015"/>
    </source>
</evidence>
<comment type="function">
    <text evidence="9">Component of the Mediator complex, a coactivator involved in the regulated transcription of nearly all RNA polymerase II-dependent genes. Mediator functions as a bridge to convey information from gene-specific regulatory proteins to the basal RNA polymerase II transcription machinery. Mediator is recruited to promoters by direct interactions with regulatory proteins and serves as a scaffold for the assembly of a functional preinitiation complex with RNA polymerase II and the general transcription factors.</text>
</comment>
<feature type="region of interest" description="Disordered" evidence="10">
    <location>
        <begin position="861"/>
        <end position="885"/>
    </location>
</feature>
<dbReference type="PANTHER" id="PTHR13224">
    <property type="entry name" value="THYROID HORMONE RECEPTOR-ASSOCIATED PROTEIN-RELATED"/>
    <property type="match status" value="1"/>
</dbReference>
<dbReference type="VEuPathDB" id="FungiDB:ASPWEDRAFT_127770"/>
<dbReference type="EMBL" id="KV878210">
    <property type="protein sequence ID" value="OJJ38907.1"/>
    <property type="molecule type" value="Genomic_DNA"/>
</dbReference>
<dbReference type="InterPro" id="IPR036322">
    <property type="entry name" value="WD40_repeat_dom_sf"/>
</dbReference>
<evidence type="ECO:0000256" key="5">
    <source>
        <dbReference type="ARBA" id="ARBA00023159"/>
    </source>
</evidence>
<dbReference type="InterPro" id="IPR048338">
    <property type="entry name" value="Mediator_Med16"/>
</dbReference>
<evidence type="ECO:0000256" key="10">
    <source>
        <dbReference type="SAM" id="MobiDB-lite"/>
    </source>
</evidence>
<dbReference type="SUPFAM" id="SSF50978">
    <property type="entry name" value="WD40 repeat-like"/>
    <property type="match status" value="1"/>
</dbReference>